<comment type="subcellular location">
    <subcellularLocation>
        <location evidence="1">Cell membrane</location>
        <topology evidence="1">Multi-pass membrane protein</topology>
    </subcellularLocation>
</comment>
<evidence type="ECO:0000256" key="6">
    <source>
        <dbReference type="ARBA" id="ARBA00023136"/>
    </source>
</evidence>
<evidence type="ECO:0000256" key="7">
    <source>
        <dbReference type="ARBA" id="ARBA00024033"/>
    </source>
</evidence>
<keyword evidence="10" id="KW-1185">Reference proteome</keyword>
<evidence type="ECO:0000313" key="10">
    <source>
        <dbReference type="Proteomes" id="UP000008495"/>
    </source>
</evidence>
<evidence type="ECO:0000256" key="5">
    <source>
        <dbReference type="ARBA" id="ARBA00022989"/>
    </source>
</evidence>
<evidence type="ECO:0000256" key="3">
    <source>
        <dbReference type="ARBA" id="ARBA00022679"/>
    </source>
</evidence>
<feature type="transmembrane region" description="Helical" evidence="8">
    <location>
        <begin position="251"/>
        <end position="272"/>
    </location>
</feature>
<dbReference type="STRING" id="100225.SAMN05421595_1774"/>
<proteinExistence type="inferred from homology"/>
<reference evidence="9 10" key="1">
    <citation type="submission" date="2012-08" db="EMBL/GenBank/DDBJ databases">
        <title>Whole genome shotgun sequence of Austwickia chelonae NBRC 105200.</title>
        <authorList>
            <person name="Yoshida I."/>
            <person name="Hosoyama A."/>
            <person name="Tsuchikane K."/>
            <person name="Katsumata H."/>
            <person name="Ando Y."/>
            <person name="Ohji S."/>
            <person name="Hamada M."/>
            <person name="Tamura T."/>
            <person name="Yamazoe A."/>
            <person name="Yamazaki S."/>
            <person name="Fujita N."/>
        </authorList>
    </citation>
    <scope>NUCLEOTIDE SEQUENCE [LARGE SCALE GENOMIC DNA]</scope>
    <source>
        <strain evidence="9 10">NBRC 105200</strain>
    </source>
</reference>
<keyword evidence="4 8" id="KW-0812">Transmembrane</keyword>
<feature type="transmembrane region" description="Helical" evidence="8">
    <location>
        <begin position="160"/>
        <end position="184"/>
    </location>
</feature>
<feature type="transmembrane region" description="Helical" evidence="8">
    <location>
        <begin position="354"/>
        <end position="375"/>
    </location>
</feature>
<dbReference type="AlphaFoldDB" id="K6VMP5"/>
<comment type="similarity">
    <text evidence="7">Belongs to the glycosyltransferase 87 family.</text>
</comment>
<comment type="caution">
    <text evidence="9">The sequence shown here is derived from an EMBL/GenBank/DDBJ whole genome shotgun (WGS) entry which is preliminary data.</text>
</comment>
<evidence type="ECO:0000313" key="9">
    <source>
        <dbReference type="EMBL" id="GAB76640.1"/>
    </source>
</evidence>
<keyword evidence="5 8" id="KW-1133">Transmembrane helix</keyword>
<dbReference type="GO" id="GO:0005886">
    <property type="term" value="C:plasma membrane"/>
    <property type="evidence" value="ECO:0007669"/>
    <property type="project" value="UniProtKB-SubCell"/>
</dbReference>
<keyword evidence="2" id="KW-1003">Cell membrane</keyword>
<accession>K6VMP5</accession>
<evidence type="ECO:0000256" key="4">
    <source>
        <dbReference type="ARBA" id="ARBA00022692"/>
    </source>
</evidence>
<keyword evidence="6 8" id="KW-0472">Membrane</keyword>
<dbReference type="Pfam" id="PF09594">
    <property type="entry name" value="GT87"/>
    <property type="match status" value="1"/>
</dbReference>
<feature type="transmembrane region" description="Helical" evidence="8">
    <location>
        <begin position="191"/>
        <end position="209"/>
    </location>
</feature>
<protein>
    <recommendedName>
        <fullName evidence="11">Glycosyltransferase</fullName>
    </recommendedName>
</protein>
<evidence type="ECO:0008006" key="11">
    <source>
        <dbReference type="Google" id="ProtNLM"/>
    </source>
</evidence>
<feature type="transmembrane region" description="Helical" evidence="8">
    <location>
        <begin position="83"/>
        <end position="104"/>
    </location>
</feature>
<dbReference type="EMBL" id="BAGZ01000001">
    <property type="protein sequence ID" value="GAB76640.1"/>
    <property type="molecule type" value="Genomic_DNA"/>
</dbReference>
<dbReference type="InterPro" id="IPR018584">
    <property type="entry name" value="GT87"/>
</dbReference>
<dbReference type="eggNOG" id="COG5650">
    <property type="taxonomic scope" value="Bacteria"/>
</dbReference>
<evidence type="ECO:0000256" key="2">
    <source>
        <dbReference type="ARBA" id="ARBA00022475"/>
    </source>
</evidence>
<sequence length="396" mass="43142">MTSWALRIPPAWSSAAALAAFLWIVWTQPLTSLQIDSLVYRYGAEVLFSGTDRLYEQPNGALPFTYPPVAALFFSPLLVPEPLAAFIVAVAGLASVWRITWLVLDDLRPQESGHATVAAALLPLAVLTEPIFKTFSYGQINLVLAWLVAEDLLGRRRGRIGGILVGLATLIKLTPAAFFLIIVLRRDIASFLRGIGTILAGVLAGFLLMPSSSLVFWTGLTGAAQRVGDTSYFLNQSVKGALARSGVSASWPWILACLIVLAATFLAAHLLLRSGRDLPAILATAFCALLISPVSWSHHWVWFWPLLLWTLTDHRPTPGKGFLALATAWALAVLVRPFWWAIPQHGPWHDVSWWQLLISDTYMVVGAITLALLTVEAFRSRTRGTVGGSGKDVGTE</sequence>
<evidence type="ECO:0000256" key="8">
    <source>
        <dbReference type="SAM" id="Phobius"/>
    </source>
</evidence>
<evidence type="ECO:0000256" key="1">
    <source>
        <dbReference type="ARBA" id="ARBA00004651"/>
    </source>
</evidence>
<feature type="transmembrane region" description="Helical" evidence="8">
    <location>
        <begin position="279"/>
        <end position="302"/>
    </location>
</feature>
<feature type="transmembrane region" description="Helical" evidence="8">
    <location>
        <begin position="322"/>
        <end position="342"/>
    </location>
</feature>
<gene>
    <name evidence="9" type="ORF">AUCHE_01_02020</name>
</gene>
<dbReference type="GO" id="GO:0016758">
    <property type="term" value="F:hexosyltransferase activity"/>
    <property type="evidence" value="ECO:0007669"/>
    <property type="project" value="InterPro"/>
</dbReference>
<keyword evidence="3" id="KW-0808">Transferase</keyword>
<name>K6VMP5_9MICO</name>
<dbReference type="Proteomes" id="UP000008495">
    <property type="component" value="Unassembled WGS sequence"/>
</dbReference>
<organism evidence="9 10">
    <name type="scientific">Austwickia chelonae NBRC 105200</name>
    <dbReference type="NCBI Taxonomy" id="1184607"/>
    <lineage>
        <taxon>Bacteria</taxon>
        <taxon>Bacillati</taxon>
        <taxon>Actinomycetota</taxon>
        <taxon>Actinomycetes</taxon>
        <taxon>Micrococcales</taxon>
        <taxon>Dermatophilaceae</taxon>
        <taxon>Austwickia</taxon>
    </lineage>
</organism>